<proteinExistence type="predicted"/>
<feature type="region of interest" description="Disordered" evidence="2">
    <location>
        <begin position="1"/>
        <end position="51"/>
    </location>
</feature>
<comment type="caution">
    <text evidence="4">The sequence shown here is derived from an EMBL/GenBank/DDBJ whole genome shotgun (WGS) entry which is preliminary data.</text>
</comment>
<dbReference type="Gene3D" id="3.30.70.330">
    <property type="match status" value="2"/>
</dbReference>
<feature type="domain" description="RRM" evidence="3">
    <location>
        <begin position="204"/>
        <end position="276"/>
    </location>
</feature>
<dbReference type="EMBL" id="JARBJD010000031">
    <property type="protein sequence ID" value="KAK2959233.1"/>
    <property type="molecule type" value="Genomic_DNA"/>
</dbReference>
<evidence type="ECO:0000313" key="5">
    <source>
        <dbReference type="Proteomes" id="UP001281761"/>
    </source>
</evidence>
<dbReference type="Gene3D" id="1.10.10.790">
    <property type="entry name" value="Surp module"/>
    <property type="match status" value="1"/>
</dbReference>
<accession>A0ABQ9Y641</accession>
<feature type="compositionally biased region" description="Basic and acidic residues" evidence="2">
    <location>
        <begin position="644"/>
        <end position="670"/>
    </location>
</feature>
<dbReference type="SMART" id="SM00360">
    <property type="entry name" value="RRM"/>
    <property type="match status" value="2"/>
</dbReference>
<dbReference type="InterPro" id="IPR012677">
    <property type="entry name" value="Nucleotide-bd_a/b_plait_sf"/>
</dbReference>
<keyword evidence="1" id="KW-0694">RNA-binding</keyword>
<feature type="compositionally biased region" description="Acidic residues" evidence="2">
    <location>
        <begin position="623"/>
        <end position="643"/>
    </location>
</feature>
<evidence type="ECO:0000313" key="4">
    <source>
        <dbReference type="EMBL" id="KAK2959233.1"/>
    </source>
</evidence>
<protein>
    <submittedName>
        <fullName evidence="4">RNA binding protein Jsn1</fullName>
    </submittedName>
</protein>
<reference evidence="4 5" key="1">
    <citation type="journal article" date="2022" name="bioRxiv">
        <title>Genomics of Preaxostyla Flagellates Illuminates Evolutionary Transitions and the Path Towards Mitochondrial Loss.</title>
        <authorList>
            <person name="Novak L.V.F."/>
            <person name="Treitli S.C."/>
            <person name="Pyrih J."/>
            <person name="Halakuc P."/>
            <person name="Pipaliya S.V."/>
            <person name="Vacek V."/>
            <person name="Brzon O."/>
            <person name="Soukal P."/>
            <person name="Eme L."/>
            <person name="Dacks J.B."/>
            <person name="Karnkowska A."/>
            <person name="Elias M."/>
            <person name="Hampl V."/>
        </authorList>
    </citation>
    <scope>NUCLEOTIDE SEQUENCE [LARGE SCALE GENOMIC DNA]</scope>
    <source>
        <strain evidence="4">NAU3</strain>
        <tissue evidence="4">Gut</tissue>
    </source>
</reference>
<dbReference type="CDD" id="cd00590">
    <property type="entry name" value="RRM_SF"/>
    <property type="match status" value="1"/>
</dbReference>
<feature type="compositionally biased region" description="Polar residues" evidence="2">
    <location>
        <begin position="19"/>
        <end position="51"/>
    </location>
</feature>
<sequence length="670" mass="75443">MSDQSNYVPVQQGYMIDPNNPNSVIPAQQQHGQASAYGAQQMSTQQTPYQGMDPSQQQMFYPNMGYGQYGMPQYPVPGGMYQGMPYGMMPQMPHYQRQQFQSNTTIYVGNLHPDVSQTELSDAFSRFGQVLQVKVIPARQCGFVYFSYPQHAMEAHRSMQNAIIHGQAVRVGWGKSDTPSGGAGGGMGQLPQVHKELPQNPPARVLWVGNITPEITREILTALFERHGTVESVRFLHEKKCAFVTYDQLQSAINARDLLDKQMIGNTCLRVNFGKDPDAPSQPPFIQQQQMQAAQHYIQSNQGMPIAAQTQAAVPNPYSQPPPNTGAYYFDMFDIPAPADEPKDNMQTLAINKMAELVAKKGTSVETKMKDKQKGVNFAYLFSNGSNGALEITRDARYYRWELFCWKEQWKDLKALEKVFEFRKLLSPAEAVAIPQVEHEQSGVVWNALKVLFESVETAVNGGCAVNSVLDNDLDLGKAVRTCIAEIEANASSLTHSQVINLLALEMNNAIDRDIPIGVRRCYFHALAAVSVHFYDQTTLDAEQVLFWILRSEYRLFSSREDHHVDSEIGKWILAKGLLLSREDSSKLMEKEELQNILSAEVDDAAIATAMKVFCQQKVLEDLEQMDNENDEEDLEDKQEEDEAEKREKIDEEPKQPEEEQNKESAEKSD</sequence>
<dbReference type="InterPro" id="IPR052645">
    <property type="entry name" value="Pumilio_domain_protein"/>
</dbReference>
<dbReference type="PANTHER" id="PTHR47093">
    <property type="entry name" value="PROTEIN JSN1-RELATED"/>
    <property type="match status" value="1"/>
</dbReference>
<evidence type="ECO:0000256" key="1">
    <source>
        <dbReference type="PROSITE-ProRule" id="PRU00176"/>
    </source>
</evidence>
<evidence type="ECO:0000259" key="3">
    <source>
        <dbReference type="PROSITE" id="PS50102"/>
    </source>
</evidence>
<evidence type="ECO:0000256" key="2">
    <source>
        <dbReference type="SAM" id="MobiDB-lite"/>
    </source>
</evidence>
<gene>
    <name evidence="4" type="ORF">BLNAU_5791</name>
</gene>
<feature type="region of interest" description="Disordered" evidence="2">
    <location>
        <begin position="623"/>
        <end position="670"/>
    </location>
</feature>
<dbReference type="InterPro" id="IPR035979">
    <property type="entry name" value="RBD_domain_sf"/>
</dbReference>
<dbReference type="InterPro" id="IPR000504">
    <property type="entry name" value="RRM_dom"/>
</dbReference>
<name>A0ABQ9Y641_9EUKA</name>
<organism evidence="4 5">
    <name type="scientific">Blattamonas nauphoetae</name>
    <dbReference type="NCBI Taxonomy" id="2049346"/>
    <lineage>
        <taxon>Eukaryota</taxon>
        <taxon>Metamonada</taxon>
        <taxon>Preaxostyla</taxon>
        <taxon>Oxymonadida</taxon>
        <taxon>Blattamonas</taxon>
    </lineage>
</organism>
<dbReference type="Proteomes" id="UP001281761">
    <property type="component" value="Unassembled WGS sequence"/>
</dbReference>
<keyword evidence="5" id="KW-1185">Reference proteome</keyword>
<dbReference type="PROSITE" id="PS50102">
    <property type="entry name" value="RRM"/>
    <property type="match status" value="2"/>
</dbReference>
<dbReference type="InterPro" id="IPR035967">
    <property type="entry name" value="SWAP/Surp_sf"/>
</dbReference>
<dbReference type="Pfam" id="PF00076">
    <property type="entry name" value="RRM_1"/>
    <property type="match status" value="2"/>
</dbReference>
<dbReference type="SUPFAM" id="SSF54928">
    <property type="entry name" value="RNA-binding domain, RBD"/>
    <property type="match status" value="2"/>
</dbReference>
<dbReference type="PANTHER" id="PTHR47093:SF1">
    <property type="entry name" value="PROTEIN JSN1-RELATED"/>
    <property type="match status" value="1"/>
</dbReference>
<feature type="domain" description="RRM" evidence="3">
    <location>
        <begin position="104"/>
        <end position="176"/>
    </location>
</feature>